<evidence type="ECO:0000256" key="1">
    <source>
        <dbReference type="SAM" id="Phobius"/>
    </source>
</evidence>
<proteinExistence type="predicted"/>
<keyword evidence="1" id="KW-0472">Membrane</keyword>
<evidence type="ECO:0000259" key="2">
    <source>
        <dbReference type="Pfam" id="PF13144"/>
    </source>
</evidence>
<evidence type="ECO:0000313" key="3">
    <source>
        <dbReference type="EMBL" id="CAB5064792.1"/>
    </source>
</evidence>
<dbReference type="EMBL" id="CAFBQS010000130">
    <property type="protein sequence ID" value="CAB5064792.1"/>
    <property type="molecule type" value="Genomic_DNA"/>
</dbReference>
<sequence>MLKYSRGVRIRYLVGLCLVVSASIAFYLVSSNSPKSADMWAARHNLFPGQLVNENDLEIRKVRFETQALTYLSAKQSIIGMQIKRAVMTNELIPTDAILQDAELLDNSLIVLPVGREYISTVLASGEKIDLYLVTTEAPFKAKLIGKDLGVFAFDRKGIDFNNLVNLTLIVPAEEVEQILSNTQGGNLRIVQHQVG</sequence>
<keyword evidence="1" id="KW-1133">Transmembrane helix</keyword>
<accession>A0A6J7UHL9</accession>
<name>A0A6J7UHL9_9ZZZZ</name>
<reference evidence="3" key="1">
    <citation type="submission" date="2020-05" db="EMBL/GenBank/DDBJ databases">
        <authorList>
            <person name="Chiriac C."/>
            <person name="Salcher M."/>
            <person name="Ghai R."/>
            <person name="Kavagutti S V."/>
        </authorList>
    </citation>
    <scope>NUCLEOTIDE SEQUENCE</scope>
</reference>
<organism evidence="3">
    <name type="scientific">freshwater metagenome</name>
    <dbReference type="NCBI Taxonomy" id="449393"/>
    <lineage>
        <taxon>unclassified sequences</taxon>
        <taxon>metagenomes</taxon>
        <taxon>ecological metagenomes</taxon>
    </lineage>
</organism>
<keyword evidence="1" id="KW-0812">Transmembrane</keyword>
<dbReference type="InterPro" id="IPR017585">
    <property type="entry name" value="SAF_FlgA"/>
</dbReference>
<feature type="transmembrane region" description="Helical" evidence="1">
    <location>
        <begin position="12"/>
        <end position="29"/>
    </location>
</feature>
<dbReference type="Pfam" id="PF13144">
    <property type="entry name" value="ChapFlgA"/>
    <property type="match status" value="1"/>
</dbReference>
<feature type="domain" description="Flagella basal body P-ring formation protein FlgA SAF" evidence="2">
    <location>
        <begin position="38"/>
        <end position="98"/>
    </location>
</feature>
<dbReference type="CDD" id="cd11614">
    <property type="entry name" value="SAF_CpaB_FlgA_like"/>
    <property type="match status" value="1"/>
</dbReference>
<dbReference type="AlphaFoldDB" id="A0A6J7UHL9"/>
<protein>
    <submittedName>
        <fullName evidence="3">Unannotated protein</fullName>
    </submittedName>
</protein>
<gene>
    <name evidence="3" type="ORF">UFOPK4366_00714</name>
</gene>